<gene>
    <name evidence="2" type="ORF">EDB81DRAFT_917127</name>
</gene>
<comment type="caution">
    <text evidence="2">The sequence shown here is derived from an EMBL/GenBank/DDBJ whole genome shotgun (WGS) entry which is preliminary data.</text>
</comment>
<evidence type="ECO:0000313" key="2">
    <source>
        <dbReference type="EMBL" id="KAH7165157.1"/>
    </source>
</evidence>
<keyword evidence="3" id="KW-1185">Reference proteome</keyword>
<name>A0A9P9JEM8_9HYPO</name>
<dbReference type="Proteomes" id="UP000738349">
    <property type="component" value="Unassembled WGS sequence"/>
</dbReference>
<reference evidence="2" key="1">
    <citation type="journal article" date="2021" name="Nat. Commun.">
        <title>Genetic determinants of endophytism in the Arabidopsis root mycobiome.</title>
        <authorList>
            <person name="Mesny F."/>
            <person name="Miyauchi S."/>
            <person name="Thiergart T."/>
            <person name="Pickel B."/>
            <person name="Atanasova L."/>
            <person name="Karlsson M."/>
            <person name="Huettel B."/>
            <person name="Barry K.W."/>
            <person name="Haridas S."/>
            <person name="Chen C."/>
            <person name="Bauer D."/>
            <person name="Andreopoulos W."/>
            <person name="Pangilinan J."/>
            <person name="LaButti K."/>
            <person name="Riley R."/>
            <person name="Lipzen A."/>
            <person name="Clum A."/>
            <person name="Drula E."/>
            <person name="Henrissat B."/>
            <person name="Kohler A."/>
            <person name="Grigoriev I.V."/>
            <person name="Martin F.M."/>
            <person name="Hacquard S."/>
        </authorList>
    </citation>
    <scope>NUCLEOTIDE SEQUENCE</scope>
    <source>
        <strain evidence="2">MPI-CAGE-AT-0147</strain>
    </source>
</reference>
<sequence length="278" mass="31782">MARRKTKKPKLALKSTFTPNLRVWSDDDRREPLAYLNWCVQSEVDFETTVIGHLKRVTGRDFSSRQVRDKLRREWNNVGKCDKFEDLYAQGTAGLNPSPEEDQLFEQILTRLGRPNVRYRLRSASSALNTRSRTVSTDIRNTQQMMDTGRLLQSAHATENVSDDEPERDHPPNMVKGEEDSELSSVASFECPDTELDASSAAAENTCRSFCASAGDVLNEATDLQVTQTELLKQKGNVFSLRNRLPEKERELNDMHHCSRAAIADQYHLRQQILNLRR</sequence>
<dbReference type="EMBL" id="JAGMUV010000003">
    <property type="protein sequence ID" value="KAH7165157.1"/>
    <property type="molecule type" value="Genomic_DNA"/>
</dbReference>
<dbReference type="AlphaFoldDB" id="A0A9P9JEM8"/>
<feature type="region of interest" description="Disordered" evidence="1">
    <location>
        <begin position="155"/>
        <end position="182"/>
    </location>
</feature>
<proteinExistence type="predicted"/>
<dbReference type="OrthoDB" id="303107at2759"/>
<organism evidence="2 3">
    <name type="scientific">Dactylonectria macrodidyma</name>
    <dbReference type="NCBI Taxonomy" id="307937"/>
    <lineage>
        <taxon>Eukaryota</taxon>
        <taxon>Fungi</taxon>
        <taxon>Dikarya</taxon>
        <taxon>Ascomycota</taxon>
        <taxon>Pezizomycotina</taxon>
        <taxon>Sordariomycetes</taxon>
        <taxon>Hypocreomycetidae</taxon>
        <taxon>Hypocreales</taxon>
        <taxon>Nectriaceae</taxon>
        <taxon>Dactylonectria</taxon>
    </lineage>
</organism>
<evidence type="ECO:0000313" key="3">
    <source>
        <dbReference type="Proteomes" id="UP000738349"/>
    </source>
</evidence>
<protein>
    <submittedName>
        <fullName evidence="2">Uncharacterized protein</fullName>
    </submittedName>
</protein>
<evidence type="ECO:0000256" key="1">
    <source>
        <dbReference type="SAM" id="MobiDB-lite"/>
    </source>
</evidence>
<accession>A0A9P9JEM8</accession>